<keyword evidence="2" id="KW-1185">Reference proteome</keyword>
<dbReference type="HOGENOM" id="CLU_1537010_0_0_10"/>
<reference evidence="1 2" key="1">
    <citation type="submission" date="2011-02" db="EMBL/GenBank/DDBJ databases">
        <authorList>
            <person name="Weinstock G."/>
            <person name="Sodergren E."/>
            <person name="Clifton S."/>
            <person name="Fulton L."/>
            <person name="Fulton B."/>
            <person name="Courtney L."/>
            <person name="Fronick C."/>
            <person name="Harrison M."/>
            <person name="Strong C."/>
            <person name="Farmer C."/>
            <person name="Delahaunty K."/>
            <person name="Markovic C."/>
            <person name="Hall O."/>
            <person name="Minx P."/>
            <person name="Tomlinson C."/>
            <person name="Mitreva M."/>
            <person name="Hou S."/>
            <person name="Chen J."/>
            <person name="Wollam A."/>
            <person name="Pepin K.H."/>
            <person name="Johnson M."/>
            <person name="Bhonagiri V."/>
            <person name="Zhang X."/>
            <person name="Suruliraj S."/>
            <person name="Warren W."/>
            <person name="Chinwalla A."/>
            <person name="Mardis E.R."/>
            <person name="Wilson R.K."/>
        </authorList>
    </citation>
    <scope>NUCLEOTIDE SEQUENCE [LARGE SCALE GENOMIC DNA]</scope>
    <source>
        <strain evidence="1 2">YIT 12057</strain>
    </source>
</reference>
<dbReference type="STRING" id="763034.HMPREF9446_01635"/>
<dbReference type="EMBL" id="AFBN01000028">
    <property type="protein sequence ID" value="EGF57555.1"/>
    <property type="molecule type" value="Genomic_DNA"/>
</dbReference>
<protein>
    <submittedName>
        <fullName evidence="1">Uncharacterized protein</fullName>
    </submittedName>
</protein>
<gene>
    <name evidence="1" type="ORF">HMPREF9446_01635</name>
</gene>
<evidence type="ECO:0000313" key="2">
    <source>
        <dbReference type="Proteomes" id="UP000003416"/>
    </source>
</evidence>
<dbReference type="AlphaFoldDB" id="F3PSA1"/>
<comment type="caution">
    <text evidence="1">The sequence shown here is derived from an EMBL/GenBank/DDBJ whole genome shotgun (WGS) entry which is preliminary data.</text>
</comment>
<dbReference type="Proteomes" id="UP000003416">
    <property type="component" value="Unassembled WGS sequence"/>
</dbReference>
<accession>F3PSA1</accession>
<organism evidence="1 2">
    <name type="scientific">Bacteroides fluxus YIT 12057</name>
    <dbReference type="NCBI Taxonomy" id="763034"/>
    <lineage>
        <taxon>Bacteria</taxon>
        <taxon>Pseudomonadati</taxon>
        <taxon>Bacteroidota</taxon>
        <taxon>Bacteroidia</taxon>
        <taxon>Bacteroidales</taxon>
        <taxon>Bacteroidaceae</taxon>
        <taxon>Bacteroides</taxon>
    </lineage>
</organism>
<proteinExistence type="predicted"/>
<name>F3PSA1_9BACE</name>
<evidence type="ECO:0000313" key="1">
    <source>
        <dbReference type="EMBL" id="EGF57555.1"/>
    </source>
</evidence>
<sequence length="174" mass="18386">MQQVPVGDSRIAVGHIVSILQCAVNGFLYLVPWAGGAVVIKEIVTVHPVFGPVVLFQPVDEPFFLVLREVQRLLPDVASQRMVFRDKVSVVCGSQLIVGVSQGKAKGEIGGVEIEYAVIENGVNATCEVLVANGSVSEKIIDFTARGACQQADAYGVGGAFSLRLHLGNGRIGA</sequence>